<accession>L9YJ55</accession>
<dbReference type="EMBL" id="AOII01000089">
    <property type="protein sequence ID" value="ELY74195.1"/>
    <property type="molecule type" value="Genomic_DNA"/>
</dbReference>
<keyword evidence="1" id="KW-0812">Transmembrane</keyword>
<evidence type="ECO:0000256" key="1">
    <source>
        <dbReference type="SAM" id="Phobius"/>
    </source>
</evidence>
<dbReference type="PATRIC" id="fig|1227495.3.peg.3195"/>
<keyword evidence="1" id="KW-0472">Membrane</keyword>
<feature type="transmembrane region" description="Helical" evidence="1">
    <location>
        <begin position="141"/>
        <end position="163"/>
    </location>
</feature>
<proteinExistence type="predicted"/>
<feature type="transmembrane region" description="Helical" evidence="1">
    <location>
        <begin position="97"/>
        <end position="114"/>
    </location>
</feature>
<gene>
    <name evidence="2" type="ORF">C487_15935</name>
</gene>
<organism evidence="2 3">
    <name type="scientific">Natrinema pallidum DSM 3751</name>
    <dbReference type="NCBI Taxonomy" id="1227495"/>
    <lineage>
        <taxon>Archaea</taxon>
        <taxon>Methanobacteriati</taxon>
        <taxon>Methanobacteriota</taxon>
        <taxon>Stenosarchaea group</taxon>
        <taxon>Halobacteria</taxon>
        <taxon>Halobacteriales</taxon>
        <taxon>Natrialbaceae</taxon>
        <taxon>Natrinema</taxon>
    </lineage>
</organism>
<dbReference type="AlphaFoldDB" id="L9YJ55"/>
<keyword evidence="1" id="KW-1133">Transmembrane helix</keyword>
<protein>
    <recommendedName>
        <fullName evidence="4">DUF1467 domain-containing protein</fullName>
    </recommendedName>
</protein>
<name>L9YJ55_9EURY</name>
<dbReference type="Proteomes" id="UP000011618">
    <property type="component" value="Unassembled WGS sequence"/>
</dbReference>
<sequence length="181" mass="18952">MTRRRPPLETRDAGRRRFASVLYNGLLPDGSMPRTGSSPSRSLLAGSVAIVATGVAVNLLFDSPLRTLPAFVLVALGVAGVTSTAREHGTARLRRTAKRWWLLAFATFLPYALATAPDGESAAAVGDAFAGPAVSLALESLAGATALCAVSMTVLYGFAWYGIHPGRPTPEERILADGGDE</sequence>
<feature type="transmembrane region" description="Helical" evidence="1">
    <location>
        <begin position="42"/>
        <end position="61"/>
    </location>
</feature>
<evidence type="ECO:0008006" key="4">
    <source>
        <dbReference type="Google" id="ProtNLM"/>
    </source>
</evidence>
<evidence type="ECO:0000313" key="2">
    <source>
        <dbReference type="EMBL" id="ELY74195.1"/>
    </source>
</evidence>
<evidence type="ECO:0000313" key="3">
    <source>
        <dbReference type="Proteomes" id="UP000011618"/>
    </source>
</evidence>
<feature type="transmembrane region" description="Helical" evidence="1">
    <location>
        <begin position="67"/>
        <end position="85"/>
    </location>
</feature>
<reference evidence="2 3" key="1">
    <citation type="journal article" date="2014" name="PLoS Genet.">
        <title>Phylogenetically driven sequencing of extremely halophilic archaea reveals strategies for static and dynamic osmo-response.</title>
        <authorList>
            <person name="Becker E.A."/>
            <person name="Seitzer P.M."/>
            <person name="Tritt A."/>
            <person name="Larsen D."/>
            <person name="Krusor M."/>
            <person name="Yao A.I."/>
            <person name="Wu D."/>
            <person name="Madern D."/>
            <person name="Eisen J.A."/>
            <person name="Darling A.E."/>
            <person name="Facciotti M.T."/>
        </authorList>
    </citation>
    <scope>NUCLEOTIDE SEQUENCE [LARGE SCALE GENOMIC DNA]</scope>
    <source>
        <strain evidence="2 3">DSM 3751</strain>
    </source>
</reference>
<comment type="caution">
    <text evidence="2">The sequence shown here is derived from an EMBL/GenBank/DDBJ whole genome shotgun (WGS) entry which is preliminary data.</text>
</comment>
<dbReference type="eggNOG" id="arCOG11835">
    <property type="taxonomic scope" value="Archaea"/>
</dbReference>